<evidence type="ECO:0000256" key="1">
    <source>
        <dbReference type="SAM" id="SignalP"/>
    </source>
</evidence>
<dbReference type="SUPFAM" id="SSF52266">
    <property type="entry name" value="SGNH hydrolase"/>
    <property type="match status" value="1"/>
</dbReference>
<name>A0A9D1X8T9_9BACT</name>
<protein>
    <recommendedName>
        <fullName evidence="4">SGNH/GDSL hydrolase family protein</fullName>
    </recommendedName>
</protein>
<sequence>MKSVFSPLWMVLWALLAFLPACGDDFEETDLTGTGAEIAIGDRLYAVVGDTLRVYFYSVVVNPRADNYILALECEKGKHYERCWTYVPTSGDVGECEMNLSIYDYNGQLLDAKQVTLVTREARNPASPRHLLCLGNSLMEKGETPIELSRRLKGTVGVATWPDPLALDHYALVGRLRNADETVGWEGTGGFTWNSYRDFDVEGYVAEHCGGQLDYVYFQLGTNELLSIGSFDDVSWIVDRAKSVIDRFHKACPDCVVMLGSVLLPSQNGGLGESYSSDDPNSVYGAAGFGVKVHRLNAAYQALANSDKYASFTHFIDNNAQFDCLNVYPTEERPAGDYESGSETIGTNGVHPTDIGYWQIAAGIFRALIGLEGN</sequence>
<evidence type="ECO:0008006" key="4">
    <source>
        <dbReference type="Google" id="ProtNLM"/>
    </source>
</evidence>
<dbReference type="AlphaFoldDB" id="A0A9D1X8T9"/>
<organism evidence="2 3">
    <name type="scientific">Candidatus Parabacteroides intestinipullorum</name>
    <dbReference type="NCBI Taxonomy" id="2838723"/>
    <lineage>
        <taxon>Bacteria</taxon>
        <taxon>Pseudomonadati</taxon>
        <taxon>Bacteroidota</taxon>
        <taxon>Bacteroidia</taxon>
        <taxon>Bacteroidales</taxon>
        <taxon>Tannerellaceae</taxon>
        <taxon>Parabacteroides</taxon>
    </lineage>
</organism>
<dbReference type="Proteomes" id="UP000886740">
    <property type="component" value="Unassembled WGS sequence"/>
</dbReference>
<feature type="signal peptide" evidence="1">
    <location>
        <begin position="1"/>
        <end position="23"/>
    </location>
</feature>
<feature type="chain" id="PRO_5038723303" description="SGNH/GDSL hydrolase family protein" evidence="1">
    <location>
        <begin position="24"/>
        <end position="374"/>
    </location>
</feature>
<reference evidence="2" key="2">
    <citation type="submission" date="2021-04" db="EMBL/GenBank/DDBJ databases">
        <authorList>
            <person name="Gilroy R."/>
        </authorList>
    </citation>
    <scope>NUCLEOTIDE SEQUENCE</scope>
    <source>
        <strain evidence="2">ChiGjej6B6-14162</strain>
    </source>
</reference>
<gene>
    <name evidence="2" type="ORF">H9977_06380</name>
</gene>
<keyword evidence="1" id="KW-0732">Signal</keyword>
<accession>A0A9D1X8T9</accession>
<proteinExistence type="predicted"/>
<evidence type="ECO:0000313" key="2">
    <source>
        <dbReference type="EMBL" id="HIX74641.1"/>
    </source>
</evidence>
<comment type="caution">
    <text evidence="2">The sequence shown here is derived from an EMBL/GenBank/DDBJ whole genome shotgun (WGS) entry which is preliminary data.</text>
</comment>
<dbReference type="PANTHER" id="PTHR30383">
    <property type="entry name" value="THIOESTERASE 1/PROTEASE 1/LYSOPHOSPHOLIPASE L1"/>
    <property type="match status" value="1"/>
</dbReference>
<dbReference type="PANTHER" id="PTHR30383:SF5">
    <property type="entry name" value="SGNH HYDROLASE-TYPE ESTERASE DOMAIN-CONTAINING PROTEIN"/>
    <property type="match status" value="1"/>
</dbReference>
<evidence type="ECO:0000313" key="3">
    <source>
        <dbReference type="Proteomes" id="UP000886740"/>
    </source>
</evidence>
<dbReference type="GO" id="GO:0004622">
    <property type="term" value="F:phosphatidylcholine lysophospholipase activity"/>
    <property type="evidence" value="ECO:0007669"/>
    <property type="project" value="TreeGrafter"/>
</dbReference>
<reference evidence="2" key="1">
    <citation type="journal article" date="2021" name="PeerJ">
        <title>Extensive microbial diversity within the chicken gut microbiome revealed by metagenomics and culture.</title>
        <authorList>
            <person name="Gilroy R."/>
            <person name="Ravi A."/>
            <person name="Getino M."/>
            <person name="Pursley I."/>
            <person name="Horton D.L."/>
            <person name="Alikhan N.F."/>
            <person name="Baker D."/>
            <person name="Gharbi K."/>
            <person name="Hall N."/>
            <person name="Watson M."/>
            <person name="Adriaenssens E.M."/>
            <person name="Foster-Nyarko E."/>
            <person name="Jarju S."/>
            <person name="Secka A."/>
            <person name="Antonio M."/>
            <person name="Oren A."/>
            <person name="Chaudhuri R.R."/>
            <person name="La Ragione R."/>
            <person name="Hildebrand F."/>
            <person name="Pallen M.J."/>
        </authorList>
    </citation>
    <scope>NUCLEOTIDE SEQUENCE</scope>
    <source>
        <strain evidence="2">ChiGjej6B6-14162</strain>
    </source>
</reference>
<dbReference type="InterPro" id="IPR036514">
    <property type="entry name" value="SGNH_hydro_sf"/>
</dbReference>
<dbReference type="EMBL" id="DXEL01000045">
    <property type="protein sequence ID" value="HIX74641.1"/>
    <property type="molecule type" value="Genomic_DNA"/>
</dbReference>
<dbReference type="Gene3D" id="3.40.50.1110">
    <property type="entry name" value="SGNH hydrolase"/>
    <property type="match status" value="1"/>
</dbReference>
<dbReference type="InterPro" id="IPR051532">
    <property type="entry name" value="Ester_Hydrolysis_Enzymes"/>
</dbReference>